<dbReference type="EMBL" id="BPLQ01000822">
    <property type="protein sequence ID" value="GIX75364.1"/>
    <property type="molecule type" value="Genomic_DNA"/>
</dbReference>
<sequence length="95" mass="10787">MVRTVPPQLERSSIQLYRETHISERGFTSAVACQSITQFLKANTPTHDGATPPNYSEQGVLPTLLRHLRVIVTSLKPRIKQNGIRYFRRTDLLGL</sequence>
<proteinExistence type="predicted"/>
<dbReference type="AlphaFoldDB" id="A0AAV4MU09"/>
<gene>
    <name evidence="1" type="ORF">CDAR_611761</name>
</gene>
<keyword evidence="2" id="KW-1185">Reference proteome</keyword>
<evidence type="ECO:0000313" key="2">
    <source>
        <dbReference type="Proteomes" id="UP001054837"/>
    </source>
</evidence>
<protein>
    <submittedName>
        <fullName evidence="1">Uncharacterized protein</fullName>
    </submittedName>
</protein>
<reference evidence="1 2" key="1">
    <citation type="submission" date="2021-06" db="EMBL/GenBank/DDBJ databases">
        <title>Caerostris darwini draft genome.</title>
        <authorList>
            <person name="Kono N."/>
            <person name="Arakawa K."/>
        </authorList>
    </citation>
    <scope>NUCLEOTIDE SEQUENCE [LARGE SCALE GENOMIC DNA]</scope>
</reference>
<dbReference type="Proteomes" id="UP001054837">
    <property type="component" value="Unassembled WGS sequence"/>
</dbReference>
<organism evidence="1 2">
    <name type="scientific">Caerostris darwini</name>
    <dbReference type="NCBI Taxonomy" id="1538125"/>
    <lineage>
        <taxon>Eukaryota</taxon>
        <taxon>Metazoa</taxon>
        <taxon>Ecdysozoa</taxon>
        <taxon>Arthropoda</taxon>
        <taxon>Chelicerata</taxon>
        <taxon>Arachnida</taxon>
        <taxon>Araneae</taxon>
        <taxon>Araneomorphae</taxon>
        <taxon>Entelegynae</taxon>
        <taxon>Araneoidea</taxon>
        <taxon>Araneidae</taxon>
        <taxon>Caerostris</taxon>
    </lineage>
</organism>
<accession>A0AAV4MU09</accession>
<evidence type="ECO:0000313" key="1">
    <source>
        <dbReference type="EMBL" id="GIX75364.1"/>
    </source>
</evidence>
<comment type="caution">
    <text evidence="1">The sequence shown here is derived from an EMBL/GenBank/DDBJ whole genome shotgun (WGS) entry which is preliminary data.</text>
</comment>
<name>A0AAV4MU09_9ARAC</name>